<evidence type="ECO:0000259" key="2">
    <source>
        <dbReference type="PROSITE" id="PS51186"/>
    </source>
</evidence>
<dbReference type="InterPro" id="IPR050769">
    <property type="entry name" value="NAT_camello-type"/>
</dbReference>
<feature type="domain" description="N-acetyltransferase" evidence="2">
    <location>
        <begin position="1"/>
        <end position="147"/>
    </location>
</feature>
<dbReference type="InterPro" id="IPR016181">
    <property type="entry name" value="Acyl_CoA_acyltransferase"/>
</dbReference>
<name>A0A1N7INV5_9BACI</name>
<dbReference type="InterPro" id="IPR000182">
    <property type="entry name" value="GNAT_dom"/>
</dbReference>
<dbReference type="Proteomes" id="UP000187608">
    <property type="component" value="Unassembled WGS sequence"/>
</dbReference>
<protein>
    <submittedName>
        <fullName evidence="3">Acetyltransferase (GNAT) family protein</fullName>
    </submittedName>
</protein>
<organism evidence="3 4">
    <name type="scientific">Salimicrobium flavidum</name>
    <dbReference type="NCBI Taxonomy" id="570947"/>
    <lineage>
        <taxon>Bacteria</taxon>
        <taxon>Bacillati</taxon>
        <taxon>Bacillota</taxon>
        <taxon>Bacilli</taxon>
        <taxon>Bacillales</taxon>
        <taxon>Bacillaceae</taxon>
        <taxon>Salimicrobium</taxon>
    </lineage>
</organism>
<reference evidence="4" key="1">
    <citation type="submission" date="2017-01" db="EMBL/GenBank/DDBJ databases">
        <authorList>
            <person name="Varghese N."/>
            <person name="Submissions S."/>
        </authorList>
    </citation>
    <scope>NUCLEOTIDE SEQUENCE [LARGE SCALE GENOMIC DNA]</scope>
    <source>
        <strain evidence="4">DSM 23127</strain>
    </source>
</reference>
<dbReference type="PANTHER" id="PTHR13947">
    <property type="entry name" value="GNAT FAMILY N-ACETYLTRANSFERASE"/>
    <property type="match status" value="1"/>
</dbReference>
<dbReference type="SUPFAM" id="SSF55729">
    <property type="entry name" value="Acyl-CoA N-acyltransferases (Nat)"/>
    <property type="match status" value="1"/>
</dbReference>
<keyword evidence="1 3" id="KW-0808">Transferase</keyword>
<dbReference type="STRING" id="570947.SAMN05421687_101648"/>
<evidence type="ECO:0000313" key="3">
    <source>
        <dbReference type="EMBL" id="SIS38686.1"/>
    </source>
</evidence>
<keyword evidence="4" id="KW-1185">Reference proteome</keyword>
<dbReference type="PROSITE" id="PS51186">
    <property type="entry name" value="GNAT"/>
    <property type="match status" value="1"/>
</dbReference>
<dbReference type="OrthoDB" id="162775at2"/>
<dbReference type="Pfam" id="PF13508">
    <property type="entry name" value="Acetyltransf_7"/>
    <property type="match status" value="1"/>
</dbReference>
<dbReference type="AlphaFoldDB" id="A0A1N7INV5"/>
<evidence type="ECO:0000256" key="1">
    <source>
        <dbReference type="ARBA" id="ARBA00022679"/>
    </source>
</evidence>
<sequence length="153" mass="17277">MITPCAPEEAPIGLLLEADPSRKHIEDYVERGTIFVATEKEEIIGVYVILPTRPGTLELVNIAVEETHRGKGIGRCLIRHAIDQAEGYQRLEVGTGNSSVDQLAFYQRAGFRIDHVDHDFFTVHYNGEIWENGIRCRDMIRLVKTLETAEKEG</sequence>
<dbReference type="Gene3D" id="3.40.630.30">
    <property type="match status" value="1"/>
</dbReference>
<gene>
    <name evidence="3" type="ORF">SAMN05421687_101648</name>
</gene>
<evidence type="ECO:0000313" key="4">
    <source>
        <dbReference type="Proteomes" id="UP000187608"/>
    </source>
</evidence>
<proteinExistence type="predicted"/>
<dbReference type="GO" id="GO:0008080">
    <property type="term" value="F:N-acetyltransferase activity"/>
    <property type="evidence" value="ECO:0007669"/>
    <property type="project" value="InterPro"/>
</dbReference>
<dbReference type="EMBL" id="FTOC01000001">
    <property type="protein sequence ID" value="SIS38686.1"/>
    <property type="molecule type" value="Genomic_DNA"/>
</dbReference>
<dbReference type="CDD" id="cd04301">
    <property type="entry name" value="NAT_SF"/>
    <property type="match status" value="1"/>
</dbReference>
<dbReference type="RefSeq" id="WP_076556886.1">
    <property type="nucleotide sequence ID" value="NZ_FTOC01000001.1"/>
</dbReference>
<accession>A0A1N7INV5</accession>
<dbReference type="PANTHER" id="PTHR13947:SF37">
    <property type="entry name" value="LD18367P"/>
    <property type="match status" value="1"/>
</dbReference>